<dbReference type="InterPro" id="IPR001633">
    <property type="entry name" value="EAL_dom"/>
</dbReference>
<evidence type="ECO:0000259" key="1">
    <source>
        <dbReference type="PROSITE" id="PS50883"/>
    </source>
</evidence>
<protein>
    <recommendedName>
        <fullName evidence="1">EAL domain-containing protein</fullName>
    </recommendedName>
</protein>
<dbReference type="EMBL" id="AMFJ01028772">
    <property type="protein sequence ID" value="EKD44697.1"/>
    <property type="molecule type" value="Genomic_DNA"/>
</dbReference>
<dbReference type="InterPro" id="IPR035919">
    <property type="entry name" value="EAL_sf"/>
</dbReference>
<sequence>MLETEKIANYDNFNTTLSELRKRGYKIAVDDFHPLWNHNAICIENLTEIDTVKIDGEYMKDLYRKKNPSFTVEDFSTNIRHILYIHPDIDIVVEKMEDQGMFEFFRDILDELDIKNVCFQGYYFDKGSDF</sequence>
<dbReference type="AlphaFoldDB" id="K1Z5E4"/>
<feature type="domain" description="EAL" evidence="1">
    <location>
        <begin position="1"/>
        <end position="130"/>
    </location>
</feature>
<organism evidence="2">
    <name type="scientific">uncultured bacterium</name>
    <name type="common">gcode 4</name>
    <dbReference type="NCBI Taxonomy" id="1234023"/>
    <lineage>
        <taxon>Bacteria</taxon>
        <taxon>environmental samples</taxon>
    </lineage>
</organism>
<comment type="caution">
    <text evidence="2">The sequence shown here is derived from an EMBL/GenBank/DDBJ whole genome shotgun (WGS) entry which is preliminary data.</text>
</comment>
<dbReference type="Gene3D" id="3.20.20.450">
    <property type="entry name" value="EAL domain"/>
    <property type="match status" value="1"/>
</dbReference>
<name>K1Z5E4_9BACT</name>
<reference evidence="2" key="1">
    <citation type="journal article" date="2012" name="Science">
        <title>Fermentation, hydrogen, and sulfur metabolism in multiple uncultivated bacterial phyla.</title>
        <authorList>
            <person name="Wrighton K.C."/>
            <person name="Thomas B.C."/>
            <person name="Sharon I."/>
            <person name="Miller C.S."/>
            <person name="Castelle C.J."/>
            <person name="VerBerkmoes N.C."/>
            <person name="Wilkins M.J."/>
            <person name="Hettich R.L."/>
            <person name="Lipton M.S."/>
            <person name="Williams K.H."/>
            <person name="Long P.E."/>
            <person name="Banfield J.F."/>
        </authorList>
    </citation>
    <scope>NUCLEOTIDE SEQUENCE [LARGE SCALE GENOMIC DNA]</scope>
</reference>
<proteinExistence type="predicted"/>
<dbReference type="SUPFAM" id="SSF141868">
    <property type="entry name" value="EAL domain-like"/>
    <property type="match status" value="1"/>
</dbReference>
<dbReference type="PROSITE" id="PS50883">
    <property type="entry name" value="EAL"/>
    <property type="match status" value="1"/>
</dbReference>
<gene>
    <name evidence="2" type="ORF">ACD_71C00041G0001</name>
</gene>
<evidence type="ECO:0000313" key="2">
    <source>
        <dbReference type="EMBL" id="EKD44697.1"/>
    </source>
</evidence>
<accession>K1Z5E4</accession>